<keyword evidence="6" id="KW-1185">Reference proteome</keyword>
<keyword evidence="2" id="KW-0238">DNA-binding</keyword>
<name>A0A1G8NP49_9RHOB</name>
<reference evidence="5 6" key="1">
    <citation type="submission" date="2016-10" db="EMBL/GenBank/DDBJ databases">
        <authorList>
            <person name="de Groot N.N."/>
        </authorList>
    </citation>
    <scope>NUCLEOTIDE SEQUENCE [LARGE SCALE GENOMIC DNA]</scope>
    <source>
        <strain evidence="5 6">DSM 26424</strain>
    </source>
</reference>
<dbReference type="EMBL" id="FNEJ01000010">
    <property type="protein sequence ID" value="SDI81978.1"/>
    <property type="molecule type" value="Genomic_DNA"/>
</dbReference>
<dbReference type="RefSeq" id="WP_242656729.1">
    <property type="nucleotide sequence ID" value="NZ_FNEJ01000010.1"/>
</dbReference>
<keyword evidence="1" id="KW-0805">Transcription regulation</keyword>
<dbReference type="PROSITE" id="PS50949">
    <property type="entry name" value="HTH_GNTR"/>
    <property type="match status" value="1"/>
</dbReference>
<evidence type="ECO:0000313" key="5">
    <source>
        <dbReference type="EMBL" id="SDI81978.1"/>
    </source>
</evidence>
<protein>
    <submittedName>
        <fullName evidence="5">Transcriptional regulator, GntR family</fullName>
    </submittedName>
</protein>
<dbReference type="Gene3D" id="1.20.120.530">
    <property type="entry name" value="GntR ligand-binding domain-like"/>
    <property type="match status" value="1"/>
</dbReference>
<evidence type="ECO:0000313" key="6">
    <source>
        <dbReference type="Proteomes" id="UP000199093"/>
    </source>
</evidence>
<evidence type="ECO:0000259" key="4">
    <source>
        <dbReference type="PROSITE" id="PS50949"/>
    </source>
</evidence>
<dbReference type="InterPro" id="IPR036390">
    <property type="entry name" value="WH_DNA-bd_sf"/>
</dbReference>
<feature type="domain" description="HTH gntR-type" evidence="4">
    <location>
        <begin position="10"/>
        <end position="77"/>
    </location>
</feature>
<evidence type="ECO:0000256" key="3">
    <source>
        <dbReference type="ARBA" id="ARBA00023163"/>
    </source>
</evidence>
<dbReference type="InterPro" id="IPR008920">
    <property type="entry name" value="TF_FadR/GntR_C"/>
</dbReference>
<evidence type="ECO:0000256" key="1">
    <source>
        <dbReference type="ARBA" id="ARBA00023015"/>
    </source>
</evidence>
<dbReference type="Gene3D" id="1.10.10.10">
    <property type="entry name" value="Winged helix-like DNA-binding domain superfamily/Winged helix DNA-binding domain"/>
    <property type="match status" value="1"/>
</dbReference>
<evidence type="ECO:0000256" key="2">
    <source>
        <dbReference type="ARBA" id="ARBA00023125"/>
    </source>
</evidence>
<proteinExistence type="predicted"/>
<dbReference type="PANTHER" id="PTHR43537:SF5">
    <property type="entry name" value="UXU OPERON TRANSCRIPTIONAL REGULATOR"/>
    <property type="match status" value="1"/>
</dbReference>
<gene>
    <name evidence="5" type="ORF">SAMN04487993_1010177</name>
</gene>
<keyword evidence="3" id="KW-0804">Transcription</keyword>
<dbReference type="SMART" id="SM00345">
    <property type="entry name" value="HTH_GNTR"/>
    <property type="match status" value="1"/>
</dbReference>
<dbReference type="AlphaFoldDB" id="A0A1G8NP49"/>
<dbReference type="InterPro" id="IPR000524">
    <property type="entry name" value="Tscrpt_reg_HTH_GntR"/>
</dbReference>
<dbReference type="STRING" id="555512.SAMN04487993_1010177"/>
<dbReference type="SUPFAM" id="SSF46785">
    <property type="entry name" value="Winged helix' DNA-binding domain"/>
    <property type="match status" value="1"/>
</dbReference>
<dbReference type="GO" id="GO:0003677">
    <property type="term" value="F:DNA binding"/>
    <property type="evidence" value="ECO:0007669"/>
    <property type="project" value="UniProtKB-KW"/>
</dbReference>
<dbReference type="GO" id="GO:0003700">
    <property type="term" value="F:DNA-binding transcription factor activity"/>
    <property type="evidence" value="ECO:0007669"/>
    <property type="project" value="InterPro"/>
</dbReference>
<dbReference type="SUPFAM" id="SSF48008">
    <property type="entry name" value="GntR ligand-binding domain-like"/>
    <property type="match status" value="1"/>
</dbReference>
<dbReference type="Pfam" id="PF00392">
    <property type="entry name" value="GntR"/>
    <property type="match status" value="1"/>
</dbReference>
<dbReference type="InterPro" id="IPR036388">
    <property type="entry name" value="WH-like_DNA-bd_sf"/>
</dbReference>
<sequence length="217" mass="23628">MNVRAEGAGPPAHEVVYRRLREMVLFGELEPGQAVTIQGLVDELQAGMTPVREALRRLIAEGALAFRGNRRIVVPVLDAAAVDQLTVARVALEPQLARRAAQHCGAAEVALLRATDARLDRAIARGDVRGYLEENHRFHAELNALAQAPILTELVDGLWLRFGPSLRVVCGQFGTRNLPDRHKDLLEALAEADPDAAARAMEGDVVQGMTQIREGLI</sequence>
<dbReference type="PANTHER" id="PTHR43537">
    <property type="entry name" value="TRANSCRIPTIONAL REGULATOR, GNTR FAMILY"/>
    <property type="match status" value="1"/>
</dbReference>
<dbReference type="InterPro" id="IPR011711">
    <property type="entry name" value="GntR_C"/>
</dbReference>
<accession>A0A1G8NP49</accession>
<organism evidence="5 6">
    <name type="scientific">Salipiger marinus</name>
    <dbReference type="NCBI Taxonomy" id="555512"/>
    <lineage>
        <taxon>Bacteria</taxon>
        <taxon>Pseudomonadati</taxon>
        <taxon>Pseudomonadota</taxon>
        <taxon>Alphaproteobacteria</taxon>
        <taxon>Rhodobacterales</taxon>
        <taxon>Roseobacteraceae</taxon>
        <taxon>Salipiger</taxon>
    </lineage>
</organism>
<dbReference type="Proteomes" id="UP000199093">
    <property type="component" value="Unassembled WGS sequence"/>
</dbReference>
<dbReference type="Pfam" id="PF07729">
    <property type="entry name" value="FCD"/>
    <property type="match status" value="1"/>
</dbReference>
<dbReference type="SMART" id="SM00895">
    <property type="entry name" value="FCD"/>
    <property type="match status" value="1"/>
</dbReference>